<sequence>MYTNLSQTGKEIYFYTKLETISLINVFIYFIMTKNTRKMILKFLGKEKKQEMVVVSGSQQNMSSRGPISSFVA</sequence>
<dbReference type="InterPro" id="IPR005047">
    <property type="entry name" value="7TM_GPCR_serpentine_rcpt_Srxa"/>
</dbReference>
<keyword evidence="2" id="KW-1185">Reference proteome</keyword>
<evidence type="ECO:0000256" key="1">
    <source>
        <dbReference type="SAM" id="Phobius"/>
    </source>
</evidence>
<organism evidence="2 3">
    <name type="scientific">Caenorhabditis tropicalis</name>
    <dbReference type="NCBI Taxonomy" id="1561998"/>
    <lineage>
        <taxon>Eukaryota</taxon>
        <taxon>Metazoa</taxon>
        <taxon>Ecdysozoa</taxon>
        <taxon>Nematoda</taxon>
        <taxon>Chromadorea</taxon>
        <taxon>Rhabditida</taxon>
        <taxon>Rhabditina</taxon>
        <taxon>Rhabditomorpha</taxon>
        <taxon>Rhabditoidea</taxon>
        <taxon>Rhabditidae</taxon>
        <taxon>Peloderinae</taxon>
        <taxon>Caenorhabditis</taxon>
    </lineage>
</organism>
<accession>A0A1I7TRR8</accession>
<feature type="transmembrane region" description="Helical" evidence="1">
    <location>
        <begin position="12"/>
        <end position="32"/>
    </location>
</feature>
<protein>
    <submittedName>
        <fullName evidence="3">G_PROTEIN_RECEP_F1_2 domain-containing protein</fullName>
    </submittedName>
</protein>
<dbReference type="PANTHER" id="PTHR23018:SF10">
    <property type="entry name" value="G_PROTEIN_RECEP_F1_2 DOMAIN-CONTAINING PROTEIN-RELATED"/>
    <property type="match status" value="1"/>
</dbReference>
<dbReference type="AlphaFoldDB" id="A0A1I7TRR8"/>
<keyword evidence="1" id="KW-0812">Transmembrane</keyword>
<keyword evidence="1" id="KW-0472">Membrane</keyword>
<dbReference type="PANTHER" id="PTHR23018">
    <property type="entry name" value="SERPENTINE RECEPTOR, CLASS XA-RELATED"/>
    <property type="match status" value="1"/>
</dbReference>
<keyword evidence="1" id="KW-1133">Transmembrane helix</keyword>
<reference evidence="3" key="1">
    <citation type="submission" date="2016-11" db="UniProtKB">
        <authorList>
            <consortium name="WormBaseParasite"/>
        </authorList>
    </citation>
    <scope>IDENTIFICATION</scope>
</reference>
<proteinExistence type="predicted"/>
<dbReference type="WBParaSite" id="Csp11.Scaffold629.g11118.t1">
    <property type="protein sequence ID" value="Csp11.Scaffold629.g11118.t1"/>
    <property type="gene ID" value="Csp11.Scaffold629.g11118"/>
</dbReference>
<dbReference type="Proteomes" id="UP000095282">
    <property type="component" value="Unplaced"/>
</dbReference>
<evidence type="ECO:0000313" key="2">
    <source>
        <dbReference type="Proteomes" id="UP000095282"/>
    </source>
</evidence>
<name>A0A1I7TRR8_9PELO</name>
<evidence type="ECO:0000313" key="3">
    <source>
        <dbReference type="WBParaSite" id="Csp11.Scaffold629.g11118.t1"/>
    </source>
</evidence>